<comment type="catalytic activity">
    <reaction evidence="1">
        <text>S-ubiquitinyl-[E2 ubiquitin-conjugating enzyme]-L-cysteine + [acceptor protein]-L-lysine = [E2 ubiquitin-conjugating enzyme]-L-cysteine + N(6)-ubiquitinyl-[acceptor protein]-L-lysine.</text>
        <dbReference type="EC" id="2.3.2.27"/>
    </reaction>
</comment>
<feature type="domain" description="RING-type" evidence="10">
    <location>
        <begin position="224"/>
        <end position="265"/>
    </location>
</feature>
<evidence type="ECO:0000256" key="8">
    <source>
        <dbReference type="PROSITE-ProRule" id="PRU00175"/>
    </source>
</evidence>
<evidence type="ECO:0000256" key="4">
    <source>
        <dbReference type="ARBA" id="ARBA00022723"/>
    </source>
</evidence>
<feature type="region of interest" description="Disordered" evidence="9">
    <location>
        <begin position="271"/>
        <end position="300"/>
    </location>
</feature>
<reference evidence="12" key="1">
    <citation type="submission" date="2025-08" db="UniProtKB">
        <authorList>
            <consortium name="RefSeq"/>
        </authorList>
    </citation>
    <scope>IDENTIFICATION</scope>
    <source>
        <tissue evidence="12">Leaf</tissue>
    </source>
</reference>
<evidence type="ECO:0000259" key="10">
    <source>
        <dbReference type="PROSITE" id="PS50089"/>
    </source>
</evidence>
<evidence type="ECO:0000313" key="11">
    <source>
        <dbReference type="Proteomes" id="UP000827889"/>
    </source>
</evidence>
<keyword evidence="11" id="KW-1185">Reference proteome</keyword>
<keyword evidence="3" id="KW-0808">Transferase</keyword>
<evidence type="ECO:0000256" key="7">
    <source>
        <dbReference type="ARBA" id="ARBA00022833"/>
    </source>
</evidence>
<dbReference type="GeneID" id="115735448"/>
<dbReference type="Gene3D" id="3.30.40.10">
    <property type="entry name" value="Zinc/RING finger domain, C3HC4 (zinc finger)"/>
    <property type="match status" value="1"/>
</dbReference>
<name>A0ABM3HU88_9MYRT</name>
<keyword evidence="5 8" id="KW-0863">Zinc-finger</keyword>
<dbReference type="InterPro" id="IPR001841">
    <property type="entry name" value="Znf_RING"/>
</dbReference>
<evidence type="ECO:0000256" key="1">
    <source>
        <dbReference type="ARBA" id="ARBA00000900"/>
    </source>
</evidence>
<dbReference type="CDD" id="cd16667">
    <property type="entry name" value="RING-H2_RNF126-like"/>
    <property type="match status" value="1"/>
</dbReference>
<dbReference type="RefSeq" id="XP_048140159.1">
    <property type="nucleotide sequence ID" value="XM_048284202.1"/>
</dbReference>
<evidence type="ECO:0000313" key="12">
    <source>
        <dbReference type="RefSeq" id="XP_048140159.1"/>
    </source>
</evidence>
<dbReference type="PROSITE" id="PS50089">
    <property type="entry name" value="ZF_RING_2"/>
    <property type="match status" value="1"/>
</dbReference>
<dbReference type="Pfam" id="PF13639">
    <property type="entry name" value="zf-RING_2"/>
    <property type="match status" value="1"/>
</dbReference>
<gene>
    <name evidence="12" type="primary">LOC115735448</name>
</gene>
<proteinExistence type="predicted"/>
<keyword evidence="6" id="KW-0833">Ubl conjugation pathway</keyword>
<keyword evidence="7" id="KW-0862">Zinc</keyword>
<dbReference type="PANTHER" id="PTHR15710">
    <property type="entry name" value="E3 UBIQUITIN-PROTEIN LIGASE PRAJA"/>
    <property type="match status" value="1"/>
</dbReference>
<dbReference type="EC" id="2.3.2.27" evidence="2"/>
<dbReference type="PANTHER" id="PTHR15710:SF34">
    <property type="entry name" value="E3 UBIQUITIN-PROTEIN LIGASE RHC1A-RELATED"/>
    <property type="match status" value="1"/>
</dbReference>
<dbReference type="SMART" id="SM00184">
    <property type="entry name" value="RING"/>
    <property type="match status" value="1"/>
</dbReference>
<dbReference type="InterPro" id="IPR039525">
    <property type="entry name" value="RNF126-like_zinc-ribbon"/>
</dbReference>
<evidence type="ECO:0000256" key="3">
    <source>
        <dbReference type="ARBA" id="ARBA00022679"/>
    </source>
</evidence>
<dbReference type="InterPro" id="IPR013083">
    <property type="entry name" value="Znf_RING/FYVE/PHD"/>
</dbReference>
<evidence type="ECO:0000256" key="5">
    <source>
        <dbReference type="ARBA" id="ARBA00022771"/>
    </source>
</evidence>
<accession>A0ABM3HU88</accession>
<protein>
    <recommendedName>
        <fullName evidence="2">RING-type E3 ubiquitin transferase</fullName>
        <ecNumber evidence="2">2.3.2.27</ecNumber>
    </recommendedName>
</protein>
<organism evidence="11 12">
    <name type="scientific">Rhodamnia argentea</name>
    <dbReference type="NCBI Taxonomy" id="178133"/>
    <lineage>
        <taxon>Eukaryota</taxon>
        <taxon>Viridiplantae</taxon>
        <taxon>Streptophyta</taxon>
        <taxon>Embryophyta</taxon>
        <taxon>Tracheophyta</taxon>
        <taxon>Spermatophyta</taxon>
        <taxon>Magnoliopsida</taxon>
        <taxon>eudicotyledons</taxon>
        <taxon>Gunneridae</taxon>
        <taxon>Pentapetalae</taxon>
        <taxon>rosids</taxon>
        <taxon>malvids</taxon>
        <taxon>Myrtales</taxon>
        <taxon>Myrtaceae</taxon>
        <taxon>Myrtoideae</taxon>
        <taxon>Myrteae</taxon>
        <taxon>Australasian group</taxon>
        <taxon>Rhodamnia</taxon>
    </lineage>
</organism>
<sequence>MQRQVLCFLEDFHGFMLTNLVTSTMSDGEETHWCYQCRQRFGLHDREVICPFCNGGFVQELTEIHGSPTEEYFMPNSADIPPGVPHMFDIMYALMREGGIGSRRGFRGAAGSMMREAIAGQNPNFDGRRHLNSVPEETRGIIPPTPFMAFHGQIPDSAFLHHGRADGPRDIDFDDYFMGPGLEELIEFLSLNDQRGPAPASRSAIDAMPTIKITQTHLRADADCPVCKEEFELGSEARMMPCHHIYHSDCIIPWLVRHNSCPVCRFEMPAQGSDGSSHDGMWNARRTHGRNRRLSSTRPL</sequence>
<feature type="compositionally biased region" description="Basic residues" evidence="9">
    <location>
        <begin position="285"/>
        <end position="300"/>
    </location>
</feature>
<evidence type="ECO:0000256" key="9">
    <source>
        <dbReference type="SAM" id="MobiDB-lite"/>
    </source>
</evidence>
<keyword evidence="4" id="KW-0479">Metal-binding</keyword>
<evidence type="ECO:0000256" key="2">
    <source>
        <dbReference type="ARBA" id="ARBA00012483"/>
    </source>
</evidence>
<dbReference type="SUPFAM" id="SSF57850">
    <property type="entry name" value="RING/U-box"/>
    <property type="match status" value="1"/>
</dbReference>
<evidence type="ECO:0000256" key="6">
    <source>
        <dbReference type="ARBA" id="ARBA00022786"/>
    </source>
</evidence>
<dbReference type="Pfam" id="PF14369">
    <property type="entry name" value="Zn_ribbon_19"/>
    <property type="match status" value="1"/>
</dbReference>
<dbReference type="Proteomes" id="UP000827889">
    <property type="component" value="Chromosome 8"/>
</dbReference>